<dbReference type="EMBL" id="JACHXV010000049">
    <property type="protein sequence ID" value="MBB3175582.1"/>
    <property type="molecule type" value="Genomic_DNA"/>
</dbReference>
<protein>
    <submittedName>
        <fullName evidence="1">Uncharacterized protein</fullName>
    </submittedName>
</protein>
<organism evidence="1 3">
    <name type="scientific">Endobacter medicaginis</name>
    <dbReference type="NCBI Taxonomy" id="1181271"/>
    <lineage>
        <taxon>Bacteria</taxon>
        <taxon>Pseudomonadati</taxon>
        <taxon>Pseudomonadota</taxon>
        <taxon>Alphaproteobacteria</taxon>
        <taxon>Acetobacterales</taxon>
        <taxon>Acetobacteraceae</taxon>
        <taxon>Endobacter</taxon>
    </lineage>
</organism>
<evidence type="ECO:0000313" key="1">
    <source>
        <dbReference type="EMBL" id="MBB3175582.1"/>
    </source>
</evidence>
<keyword evidence="3" id="KW-1185">Reference proteome</keyword>
<reference evidence="1 3" key="2">
    <citation type="submission" date="2020-08" db="EMBL/GenBank/DDBJ databases">
        <title>Genomic Encyclopedia of Type Strains, Phase III (KMG-III): the genomes of soil and plant-associated and newly described type strains.</title>
        <authorList>
            <person name="Whitman W."/>
        </authorList>
    </citation>
    <scope>NUCLEOTIDE SEQUENCE [LARGE SCALE GENOMIC DNA]</scope>
    <source>
        <strain evidence="1 3">CECT 8088</strain>
    </source>
</reference>
<reference evidence="2 4" key="1">
    <citation type="submission" date="2020-06" db="EMBL/GenBank/DDBJ databases">
        <title>Description of novel acetic acid bacteria.</title>
        <authorList>
            <person name="Sombolestani A."/>
        </authorList>
    </citation>
    <scope>NUCLEOTIDE SEQUENCE [LARGE SCALE GENOMIC DNA]</scope>
    <source>
        <strain evidence="2 4">LMG 26838</strain>
    </source>
</reference>
<proteinExistence type="predicted"/>
<dbReference type="RefSeq" id="WP_176624684.1">
    <property type="nucleotide sequence ID" value="NZ_JABXXQ010000227.1"/>
</dbReference>
<dbReference type="EMBL" id="JABXXQ010000227">
    <property type="protein sequence ID" value="NVN30834.1"/>
    <property type="molecule type" value="Genomic_DNA"/>
</dbReference>
<evidence type="ECO:0000313" key="2">
    <source>
        <dbReference type="EMBL" id="NVN30834.1"/>
    </source>
</evidence>
<dbReference type="AlphaFoldDB" id="A0A839V7Q6"/>
<sequence length="204" mass="22706">MIVVCPSKLSLGIAFCVRKRYIGLMADSIFTAAKKLAESCGLPWTDVGPLYRALQEPDDRGGTWLPVSRGRAIHRAQPYHLARLLIALGFGGDPTQARRNLRLAQGMRELVGERYDSLDHSAPLSAVEEALAELLTKPHEADRVVRIEFQPDCRRIIFELKAPHEFRHFGDPDFDGASPGIATRHVIFAGPVRLLSREVEWGEG</sequence>
<comment type="caution">
    <text evidence="1">The sequence shown here is derived from an EMBL/GenBank/DDBJ whole genome shotgun (WGS) entry which is preliminary data.</text>
</comment>
<gene>
    <name evidence="1" type="ORF">FHR90_003444</name>
    <name evidence="2" type="ORF">HUK83_10885</name>
</gene>
<dbReference type="Proteomes" id="UP000557688">
    <property type="component" value="Unassembled WGS sequence"/>
</dbReference>
<dbReference type="Proteomes" id="UP000565205">
    <property type="component" value="Unassembled WGS sequence"/>
</dbReference>
<accession>A0A839V7Q6</accession>
<evidence type="ECO:0000313" key="4">
    <source>
        <dbReference type="Proteomes" id="UP000565205"/>
    </source>
</evidence>
<evidence type="ECO:0000313" key="3">
    <source>
        <dbReference type="Proteomes" id="UP000557688"/>
    </source>
</evidence>
<name>A0A839V7Q6_9PROT</name>